<dbReference type="PANTHER" id="PTHR34660">
    <property type="entry name" value="MYB-LIKE PROTEIN X"/>
    <property type="match status" value="1"/>
</dbReference>
<feature type="compositionally biased region" description="Basic and acidic residues" evidence="1">
    <location>
        <begin position="175"/>
        <end position="185"/>
    </location>
</feature>
<evidence type="ECO:0000256" key="1">
    <source>
        <dbReference type="SAM" id="MobiDB-lite"/>
    </source>
</evidence>
<proteinExistence type="predicted"/>
<feature type="region of interest" description="Disordered" evidence="1">
    <location>
        <begin position="1"/>
        <end position="141"/>
    </location>
</feature>
<dbReference type="Gramene" id="OE9A038476T3">
    <property type="protein sequence ID" value="OE9A038476C3"/>
    <property type="gene ID" value="OE9A038476"/>
</dbReference>
<dbReference type="OrthoDB" id="1913135at2759"/>
<name>A0A8S0VMA7_OLEEU</name>
<comment type="caution">
    <text evidence="2">The sequence shown here is derived from an EMBL/GenBank/DDBJ whole genome shotgun (WGS) entry which is preliminary data.</text>
</comment>
<evidence type="ECO:0000313" key="3">
    <source>
        <dbReference type="Proteomes" id="UP000594638"/>
    </source>
</evidence>
<dbReference type="EMBL" id="CACTIH010009443">
    <property type="protein sequence ID" value="CAA3031381.1"/>
    <property type="molecule type" value="Genomic_DNA"/>
</dbReference>
<feature type="compositionally biased region" description="Basic and acidic residues" evidence="1">
    <location>
        <begin position="72"/>
        <end position="86"/>
    </location>
</feature>
<reference evidence="2 3" key="1">
    <citation type="submission" date="2019-12" db="EMBL/GenBank/DDBJ databases">
        <authorList>
            <person name="Alioto T."/>
            <person name="Alioto T."/>
            <person name="Gomez Garrido J."/>
        </authorList>
    </citation>
    <scope>NUCLEOTIDE SEQUENCE [LARGE SCALE GENOMIC DNA]</scope>
</reference>
<dbReference type="Proteomes" id="UP000594638">
    <property type="component" value="Unassembled WGS sequence"/>
</dbReference>
<organism evidence="2 3">
    <name type="scientific">Olea europaea subsp. europaea</name>
    <dbReference type="NCBI Taxonomy" id="158383"/>
    <lineage>
        <taxon>Eukaryota</taxon>
        <taxon>Viridiplantae</taxon>
        <taxon>Streptophyta</taxon>
        <taxon>Embryophyta</taxon>
        <taxon>Tracheophyta</taxon>
        <taxon>Spermatophyta</taxon>
        <taxon>Magnoliopsida</taxon>
        <taxon>eudicotyledons</taxon>
        <taxon>Gunneridae</taxon>
        <taxon>Pentapetalae</taxon>
        <taxon>asterids</taxon>
        <taxon>lamiids</taxon>
        <taxon>Lamiales</taxon>
        <taxon>Oleaceae</taxon>
        <taxon>Oleeae</taxon>
        <taxon>Olea</taxon>
    </lineage>
</organism>
<feature type="compositionally biased region" description="Polar residues" evidence="1">
    <location>
        <begin position="123"/>
        <end position="141"/>
    </location>
</feature>
<dbReference type="AlphaFoldDB" id="A0A8S0VMA7"/>
<feature type="region of interest" description="Disordered" evidence="1">
    <location>
        <begin position="171"/>
        <end position="198"/>
    </location>
</feature>
<gene>
    <name evidence="2" type="ORF">OLEA9_A038476</name>
</gene>
<sequence>MSRCFPFPPPGYERKQRPEDLEILKVEKRKEKKHKKEKKNKERKEGKEKKERDRSDDKHRVKKDRKEKHKKDKEEDRGKGKEKSSISEEATVAGKLEVNTGEKLPTNGGHDKDSNIFVDESEQATQFQGQNGGRSKQNSWRSLGIEESKFVQELDRRIRDDEMASRSQLLGRVSDTQKRDRDAAVRDSSGILAEDKGKNEDKRVDNRKMGVQGFSNEFIGNTIAQNLSGMAKSKVDQIARWAQLRSMRSCTYGLKLCI</sequence>
<feature type="compositionally biased region" description="Basic residues" evidence="1">
    <location>
        <begin position="60"/>
        <end position="71"/>
    </location>
</feature>
<feature type="compositionally biased region" description="Pro residues" evidence="1">
    <location>
        <begin position="1"/>
        <end position="11"/>
    </location>
</feature>
<feature type="compositionally biased region" description="Basic and acidic residues" evidence="1">
    <location>
        <begin position="12"/>
        <end position="29"/>
    </location>
</feature>
<evidence type="ECO:0000313" key="2">
    <source>
        <dbReference type="EMBL" id="CAA3031381.1"/>
    </source>
</evidence>
<accession>A0A8S0VMA7</accession>
<protein>
    <submittedName>
        <fullName evidence="2">Uncharacterized protein</fullName>
    </submittedName>
</protein>
<dbReference type="PANTHER" id="PTHR34660:SF3">
    <property type="entry name" value="RRM DOMAIN-CONTAINING PROTEIN"/>
    <property type="match status" value="1"/>
</dbReference>
<keyword evidence="3" id="KW-1185">Reference proteome</keyword>
<feature type="compositionally biased region" description="Basic and acidic residues" evidence="1">
    <location>
        <begin position="39"/>
        <end position="59"/>
    </location>
</feature>
<dbReference type="Gramene" id="OE9A038476T1">
    <property type="protein sequence ID" value="OE9A038476C1"/>
    <property type="gene ID" value="OE9A038476"/>
</dbReference>
<dbReference type="Gramene" id="OE9A038476T2">
    <property type="protein sequence ID" value="OE9A038476C2"/>
    <property type="gene ID" value="OE9A038476"/>
</dbReference>